<keyword evidence="1" id="KW-0732">Signal</keyword>
<evidence type="ECO:0000313" key="2">
    <source>
        <dbReference type="EMBL" id="MEO3715155.1"/>
    </source>
</evidence>
<dbReference type="RefSeq" id="WP_347612447.1">
    <property type="nucleotide sequence ID" value="NZ_JBDPZC010000011.1"/>
</dbReference>
<keyword evidence="3" id="KW-1185">Reference proteome</keyword>
<sequence>MTPLKTPPRAGLLACLLLLGACAPSLNWREVRPEGSGAELMFPCKPEQARRPASAQEPAMGLAVCRAGELGFSLSWSEMPRPDMVGPALHAMGEGLRQRLKAPEAAWQALQLPGMTPRPESGQQALIGPGQKARQALFSRGLKVYQLVMLGPKDDELAWQNFVASVRLPQ</sequence>
<dbReference type="Proteomes" id="UP001462640">
    <property type="component" value="Unassembled WGS sequence"/>
</dbReference>
<dbReference type="EMBL" id="JBDPZC010000011">
    <property type="protein sequence ID" value="MEO3715155.1"/>
    <property type="molecule type" value="Genomic_DNA"/>
</dbReference>
<evidence type="ECO:0000313" key="3">
    <source>
        <dbReference type="Proteomes" id="UP001462640"/>
    </source>
</evidence>
<accession>A0ABV0GJD2</accession>
<reference evidence="2 3" key="1">
    <citation type="submission" date="2024-05" db="EMBL/GenBank/DDBJ databases">
        <title>Roseateles sp. 2.12 16S ribosomal RNA gene Genome sequencing and assembly.</title>
        <authorList>
            <person name="Woo H."/>
        </authorList>
    </citation>
    <scope>NUCLEOTIDE SEQUENCE [LARGE SCALE GENOMIC DNA]</scope>
    <source>
        <strain evidence="2 3">2.12</strain>
    </source>
</reference>
<dbReference type="PROSITE" id="PS51257">
    <property type="entry name" value="PROKAR_LIPOPROTEIN"/>
    <property type="match status" value="1"/>
</dbReference>
<comment type="caution">
    <text evidence="2">The sequence shown here is derived from an EMBL/GenBank/DDBJ whole genome shotgun (WGS) entry which is preliminary data.</text>
</comment>
<feature type="chain" id="PRO_5045610284" evidence="1">
    <location>
        <begin position="24"/>
        <end position="170"/>
    </location>
</feature>
<gene>
    <name evidence="2" type="ORF">ABDJ40_20500</name>
</gene>
<organism evidence="2 3">
    <name type="scientific">Roseateles flavus</name>
    <dbReference type="NCBI Taxonomy" id="3149041"/>
    <lineage>
        <taxon>Bacteria</taxon>
        <taxon>Pseudomonadati</taxon>
        <taxon>Pseudomonadota</taxon>
        <taxon>Betaproteobacteria</taxon>
        <taxon>Burkholderiales</taxon>
        <taxon>Sphaerotilaceae</taxon>
        <taxon>Roseateles</taxon>
    </lineage>
</organism>
<feature type="signal peptide" evidence="1">
    <location>
        <begin position="1"/>
        <end position="23"/>
    </location>
</feature>
<evidence type="ECO:0000256" key="1">
    <source>
        <dbReference type="SAM" id="SignalP"/>
    </source>
</evidence>
<protein>
    <submittedName>
        <fullName evidence="2">Uncharacterized protein</fullName>
    </submittedName>
</protein>
<proteinExistence type="predicted"/>
<name>A0ABV0GJD2_9BURK</name>